<gene>
    <name evidence="4" type="primary">UMODL1</name>
    <name evidence="4" type="ORF">AMEX_G21829</name>
</gene>
<sequence>MANINTHALEVPFSITVKPYVTSPLVTSPLTPKLLQRIVLAGVESEGELTRPSVDTSAPLELSFQKVVKGTSQSTKLPSTKGHTSIMMANSNTVNENFLDFKFSHPVEVPFSTTGKPGDENEGELTRHSTSARDRQVGTTISSTSQSLQSTTIVKDEGMPKLVVTVLPSKFTERPSQSTKLLTTERHASLIMENTNDVDKKFPDSEFSHPSEVPFSTTGKPYVTQSFVTLPSTPRLLQRIVLAGVEREGELTSRSTSTRDRQVGTTISSPSQSLQSTTIVKDEGMLKLVTVLPSKFTDRPSALIKVKNATQPGNSLLGAHQDISSTDSRSFRMSEHCCKVSIENRTSHPEGNGNNDSIALTDNRTGHFHTLIDELMPAASSTTQFPVAQRVMTISAQSKNDSELDLAEQTERVVSKLTQSKPLISASDSMHHLATSDHPDQSQKIPTTPSQIPPREIQNLSPIFEGHAVTYSPVRQRLISSLTGRAKPLTFLSSLTTGHTPFHHPGRVLKGHPSIVPLGHSASPPELVTFQDLENTQDSTSFQTANIKIKNTEPTVFQKLLTPHSERLIRTTNTWPVTGKSSVNSFSAQFTSTAGSDKGSTVLLSVSSLSTALLHHFLAASHEKSNGKKTDKAMQQDLVSNRSQTDVLFFKPSQSEITEPLGVDSGDLDDANQMVVTEQPQPKENHDFMSHSVSTSMENIHRKKAAGTMDVKSIVSTQSPLKQESEQSRSAAETKAESSTGAFILDQNAQNAFSMQNKDQTPATVLMENTVSSSQSQSQRGKDLRKTTEGQIDASVTPAAVESLRSTQPLASLAAAVAETPKMVEQMINQASSPGSTLSSIIDAASEGKDFNKKRVLLSVNQTTQREPNASAINHLQAKAASSQAPGYTRAPKRHLINNEAINHLTLNPKPPSYTPPPAPKATNILMRSDRNTSQSSSFTPLLRSSPSFPSTPSRILTNFSTTSSTSNSRLYNIQQNIIQEDSPQTSRSSVTQATFFNFDHNYGSTASFESTAAESPQTASLQILETMETSETSGRQNEGRLSTVFPSETSLSKSAEMMSDLPVMQRRMRIASPDFLSGLAQISDDICGSGNYTAEMRLTLERDIEPGDLIPALGNLHVVINLKTNNTQVNLEIKSCCLSPTVTLDQFNTTCCLFSRLPIDPQGIRLLPSVLSKRASFTISLFQMINYSTAYLHCDLSVCLRNSSECERCQQNRKARLSDEEEIIFSYTANRISFGPVLKETGVSPFIETTGLDGAEAAAVVVSVSGCFLVCVALLLLWTFYRRRSERSGHCWTPYGCSRNGEHVLP</sequence>
<protein>
    <submittedName>
        <fullName evidence="4">Mucin-5AC-like</fullName>
    </submittedName>
</protein>
<keyword evidence="2" id="KW-0472">Membrane</keyword>
<feature type="domain" description="ZP-C" evidence="3">
    <location>
        <begin position="1116"/>
        <end position="1211"/>
    </location>
</feature>
<dbReference type="InterPro" id="IPR055355">
    <property type="entry name" value="ZP-C"/>
</dbReference>
<comment type="caution">
    <text evidence="4">The sequence shown here is derived from an EMBL/GenBank/DDBJ whole genome shotgun (WGS) entry which is preliminary data.</text>
</comment>
<feature type="region of interest" description="Disordered" evidence="1">
    <location>
        <begin position="768"/>
        <end position="794"/>
    </location>
</feature>
<feature type="region of interest" description="Disordered" evidence="1">
    <location>
        <begin position="111"/>
        <end position="149"/>
    </location>
</feature>
<feature type="compositionally biased region" description="Basic and acidic residues" evidence="1">
    <location>
        <begin position="249"/>
        <end position="262"/>
    </location>
</feature>
<evidence type="ECO:0000313" key="4">
    <source>
        <dbReference type="EMBL" id="KAG9265435.1"/>
    </source>
</evidence>
<feature type="compositionally biased region" description="Basic and acidic residues" evidence="1">
    <location>
        <begin position="124"/>
        <end position="136"/>
    </location>
</feature>
<feature type="transmembrane region" description="Helical" evidence="2">
    <location>
        <begin position="1258"/>
        <end position="1279"/>
    </location>
</feature>
<keyword evidence="2" id="KW-0812">Transmembrane</keyword>
<dbReference type="OrthoDB" id="10040649at2759"/>
<accession>A0A8T2L5Y6</accession>
<dbReference type="InterPro" id="IPR042235">
    <property type="entry name" value="ZP-C_dom"/>
</dbReference>
<feature type="region of interest" description="Disordered" evidence="1">
    <location>
        <begin position="429"/>
        <end position="454"/>
    </location>
</feature>
<feature type="compositionally biased region" description="Polar residues" evidence="1">
    <location>
        <begin position="768"/>
        <end position="779"/>
    </location>
</feature>
<name>A0A8T2L5Y6_ASTMX</name>
<dbReference type="Pfam" id="PF00100">
    <property type="entry name" value="Zona_pellucida"/>
    <property type="match status" value="1"/>
</dbReference>
<feature type="region of interest" description="Disordered" evidence="1">
    <location>
        <begin position="249"/>
        <end position="274"/>
    </location>
</feature>
<dbReference type="Gene3D" id="2.60.40.4100">
    <property type="entry name" value="Zona pellucida, ZP-C domain"/>
    <property type="match status" value="1"/>
</dbReference>
<evidence type="ECO:0000259" key="3">
    <source>
        <dbReference type="Pfam" id="PF00100"/>
    </source>
</evidence>
<feature type="region of interest" description="Disordered" evidence="1">
    <location>
        <begin position="715"/>
        <end position="739"/>
    </location>
</feature>
<feature type="compositionally biased region" description="Polar residues" evidence="1">
    <location>
        <begin position="263"/>
        <end position="274"/>
    </location>
</feature>
<proteinExistence type="predicted"/>
<reference evidence="4 5" key="1">
    <citation type="submission" date="2021-07" db="EMBL/GenBank/DDBJ databases">
        <authorList>
            <person name="Imarazene B."/>
            <person name="Zahm M."/>
            <person name="Klopp C."/>
            <person name="Cabau C."/>
            <person name="Beille S."/>
            <person name="Jouanno E."/>
            <person name="Castinel A."/>
            <person name="Lluch J."/>
            <person name="Gil L."/>
            <person name="Kuchtly C."/>
            <person name="Lopez Roques C."/>
            <person name="Donnadieu C."/>
            <person name="Parrinello H."/>
            <person name="Journot L."/>
            <person name="Du K."/>
            <person name="Schartl M."/>
            <person name="Retaux S."/>
            <person name="Guiguen Y."/>
        </authorList>
    </citation>
    <scope>NUCLEOTIDE SEQUENCE [LARGE SCALE GENOMIC DNA]</scope>
    <source>
        <strain evidence="4">Pach_M1</strain>
        <tissue evidence="4">Testis</tissue>
    </source>
</reference>
<keyword evidence="2" id="KW-1133">Transmembrane helix</keyword>
<evidence type="ECO:0000256" key="1">
    <source>
        <dbReference type="SAM" id="MobiDB-lite"/>
    </source>
</evidence>
<feature type="compositionally biased region" description="Pro residues" evidence="1">
    <location>
        <begin position="909"/>
        <end position="920"/>
    </location>
</feature>
<feature type="compositionally biased region" description="Low complexity" evidence="1">
    <location>
        <begin position="936"/>
        <end position="968"/>
    </location>
</feature>
<dbReference type="EMBL" id="JAICCE010000018">
    <property type="protein sequence ID" value="KAG9265435.1"/>
    <property type="molecule type" value="Genomic_DNA"/>
</dbReference>
<evidence type="ECO:0000256" key="2">
    <source>
        <dbReference type="SAM" id="Phobius"/>
    </source>
</evidence>
<evidence type="ECO:0000313" key="5">
    <source>
        <dbReference type="Proteomes" id="UP000752171"/>
    </source>
</evidence>
<organism evidence="4 5">
    <name type="scientific">Astyanax mexicanus</name>
    <name type="common">Blind cave fish</name>
    <name type="synonym">Astyanax fasciatus mexicanus</name>
    <dbReference type="NCBI Taxonomy" id="7994"/>
    <lineage>
        <taxon>Eukaryota</taxon>
        <taxon>Metazoa</taxon>
        <taxon>Chordata</taxon>
        <taxon>Craniata</taxon>
        <taxon>Vertebrata</taxon>
        <taxon>Euteleostomi</taxon>
        <taxon>Actinopterygii</taxon>
        <taxon>Neopterygii</taxon>
        <taxon>Teleostei</taxon>
        <taxon>Ostariophysi</taxon>
        <taxon>Characiformes</taxon>
        <taxon>Characoidei</taxon>
        <taxon>Acestrorhamphidae</taxon>
        <taxon>Acestrorhamphinae</taxon>
        <taxon>Astyanax</taxon>
    </lineage>
</organism>
<feature type="region of interest" description="Disordered" evidence="1">
    <location>
        <begin position="904"/>
        <end position="968"/>
    </location>
</feature>
<dbReference type="Proteomes" id="UP000752171">
    <property type="component" value="Unassembled WGS sequence"/>
</dbReference>
<feature type="compositionally biased region" description="Basic and acidic residues" evidence="1">
    <location>
        <begin position="429"/>
        <end position="441"/>
    </location>
</feature>
<feature type="compositionally biased region" description="Basic and acidic residues" evidence="1">
    <location>
        <begin position="723"/>
        <end position="736"/>
    </location>
</feature>
<feature type="compositionally biased region" description="Low complexity" evidence="1">
    <location>
        <begin position="139"/>
        <end position="149"/>
    </location>
</feature>